<dbReference type="Proteomes" id="UP001163550">
    <property type="component" value="Chromosome"/>
</dbReference>
<dbReference type="Pfam" id="PF08867">
    <property type="entry name" value="FRG"/>
    <property type="match status" value="1"/>
</dbReference>
<dbReference type="EMBL" id="CP087994">
    <property type="protein sequence ID" value="UYO61259.1"/>
    <property type="molecule type" value="Genomic_DNA"/>
</dbReference>
<organism evidence="2 3">
    <name type="scientific">Acetobacterium wieringae</name>
    <dbReference type="NCBI Taxonomy" id="52694"/>
    <lineage>
        <taxon>Bacteria</taxon>
        <taxon>Bacillati</taxon>
        <taxon>Bacillota</taxon>
        <taxon>Clostridia</taxon>
        <taxon>Eubacteriales</taxon>
        <taxon>Eubacteriaceae</taxon>
        <taxon>Acetobacterium</taxon>
    </lineage>
</organism>
<evidence type="ECO:0000313" key="2">
    <source>
        <dbReference type="EMBL" id="UYO61259.1"/>
    </source>
</evidence>
<proteinExistence type="predicted"/>
<dbReference type="RefSeq" id="WP_228883561.1">
    <property type="nucleotide sequence ID" value="NZ_CABIIK010000057.1"/>
</dbReference>
<reference evidence="2" key="1">
    <citation type="submission" date="2021-11" db="EMBL/GenBank/DDBJ databases">
        <title>Isoprene-degrading acetogen.</title>
        <authorList>
            <person name="Yang Y."/>
            <person name="Jin H."/>
            <person name="Yan J."/>
        </authorList>
    </citation>
    <scope>NUCLEOTIDE SEQUENCE</scope>
    <source>
        <strain evidence="2">Berkeley</strain>
    </source>
</reference>
<name>A0ABY6H9U8_9FIRM</name>
<gene>
    <name evidence="2" type="ORF">LNN31_10720</name>
</gene>
<evidence type="ECO:0000313" key="3">
    <source>
        <dbReference type="Proteomes" id="UP001163550"/>
    </source>
</evidence>
<sequence length="504" mass="59878">MNKITFPPPFLNYVSNSPSYFSMQRSMYEKAIENLCKAEFQERGDVYNNILRYTNSDEYLNSARMIETLSELPELSFCDVEKMLEDEKKDQETIQFLVDHENLSTLKPEELSFIYTALGLSPEKNKRTLNNWLVNFDSLTDQEIRNIEDTKNNKRGPIGELVDFFRTGFLVDYGDSTSFIDLIRQGRQRYYYRGENAFYGSSKANYFRNFVGKTDKDRMRIIISQLQLFNFIRFLEKFDICKKWTYGQIFPYAIAQHYGFPTNLMDVTSNLDVALFFACCKYDNDSKKWRPLERTDFEKVDSRKNVANMGGDSRYAVIHRALSEIVDWAYYVERKGIKLTKVMPIGYQPFMRCNYQYGYLIRTNSKYDMYKDPTFEKFKIPLSEKLCEMVYEKMEHGKKIYPNDGLNECEDIIESIKKSKSFYLCDLEPTAKEFWPNVPIPYVRDRLEDNGCSFHEYEKELSPRRIKRIAKLNKKWRGFDFEEHYGFSVKMRPMITIGRDTLKR</sequence>
<feature type="domain" description="FRG" evidence="1">
    <location>
        <begin position="186"/>
        <end position="289"/>
    </location>
</feature>
<accession>A0ABY6H9U8</accession>
<evidence type="ECO:0000259" key="1">
    <source>
        <dbReference type="SMART" id="SM00901"/>
    </source>
</evidence>
<dbReference type="InterPro" id="IPR014966">
    <property type="entry name" value="FRG-dom"/>
</dbReference>
<protein>
    <submittedName>
        <fullName evidence="2">FRG domain-containing protein</fullName>
    </submittedName>
</protein>
<keyword evidence="3" id="KW-1185">Reference proteome</keyword>
<dbReference type="SMART" id="SM00901">
    <property type="entry name" value="FRG"/>
    <property type="match status" value="1"/>
</dbReference>